<name>A0ABR4GUT2_9EURO</name>
<keyword evidence="3 6" id="KW-0812">Transmembrane</keyword>
<evidence type="ECO:0000256" key="2">
    <source>
        <dbReference type="ARBA" id="ARBA00022448"/>
    </source>
</evidence>
<evidence type="ECO:0000256" key="3">
    <source>
        <dbReference type="ARBA" id="ARBA00022692"/>
    </source>
</evidence>
<comment type="subcellular location">
    <subcellularLocation>
        <location evidence="1">Membrane</location>
        <topology evidence="1">Multi-pass membrane protein</topology>
    </subcellularLocation>
</comment>
<keyword evidence="4 6" id="KW-1133">Transmembrane helix</keyword>
<dbReference type="PANTHER" id="PTHR43791">
    <property type="entry name" value="PERMEASE-RELATED"/>
    <property type="match status" value="1"/>
</dbReference>
<feature type="transmembrane region" description="Helical" evidence="6">
    <location>
        <begin position="334"/>
        <end position="356"/>
    </location>
</feature>
<dbReference type="InterPro" id="IPR036259">
    <property type="entry name" value="MFS_trans_sf"/>
</dbReference>
<feature type="transmembrane region" description="Helical" evidence="6">
    <location>
        <begin position="240"/>
        <end position="260"/>
    </location>
</feature>
<keyword evidence="5 6" id="KW-0472">Membrane</keyword>
<gene>
    <name evidence="7" type="ORF">BJX63DRAFT_440609</name>
</gene>
<evidence type="ECO:0000313" key="7">
    <source>
        <dbReference type="EMBL" id="KAL2802833.1"/>
    </source>
</evidence>
<feature type="transmembrane region" description="Helical" evidence="6">
    <location>
        <begin position="303"/>
        <end position="322"/>
    </location>
</feature>
<evidence type="ECO:0000256" key="1">
    <source>
        <dbReference type="ARBA" id="ARBA00004141"/>
    </source>
</evidence>
<protein>
    <submittedName>
        <fullName evidence="7">Major facilitator superfamily domain-containing protein</fullName>
    </submittedName>
</protein>
<feature type="transmembrane region" description="Helical" evidence="6">
    <location>
        <begin position="104"/>
        <end position="123"/>
    </location>
</feature>
<sequence length="401" mass="46720">METDLGLHGQQYQWLTTIFYIAYLVGGFLSTWLLQKYKMGQILTLYIAGWSIFLLCISACNNWSQIMALRALQGFFECTITPGFLMITGAWYRTDEHVNRSLFWQSSQGFFSIVCNLMLYGIARHVTKVGGHRSMALHFPLSRRAYTPGGRLFLVYPWVPHEVKWLNEEERRMAYLFWECFKDPQVYFGFFNTLLACIPNWWTFGFDEWGYMLYRLPRNGMYVVFILVAVYLRKFQNQRMWIIIISCIRPCVGMLVMSLLPNTPEHKWVKWGMFDMTVVFSLALLLGWSLSKSTIMLTAGQDGRICTDLISYCAVSMIGAQVFKTKDAPRYIPGTITCCVCFGAEVVLIIVWPLWYMYQNRRRDRLAAESGLSEGEQKQLGQQLGMQDKTDLWNLHFRCSM</sequence>
<accession>A0ABR4GUT2</accession>
<dbReference type="Gene3D" id="1.20.1250.20">
    <property type="entry name" value="MFS general substrate transporter like domains"/>
    <property type="match status" value="1"/>
</dbReference>
<evidence type="ECO:0000256" key="5">
    <source>
        <dbReference type="ARBA" id="ARBA00023136"/>
    </source>
</evidence>
<keyword evidence="8" id="KW-1185">Reference proteome</keyword>
<dbReference type="EMBL" id="JBFXLT010000162">
    <property type="protein sequence ID" value="KAL2802833.1"/>
    <property type="molecule type" value="Genomic_DNA"/>
</dbReference>
<feature type="transmembrane region" description="Helical" evidence="6">
    <location>
        <begin position="12"/>
        <end position="34"/>
    </location>
</feature>
<dbReference type="PANTHER" id="PTHR43791:SF7">
    <property type="entry name" value="MAJOR FACILITATOR SUPERFAMILY (MFS) PROFILE DOMAIN-CONTAINING PROTEIN"/>
    <property type="match status" value="1"/>
</dbReference>
<evidence type="ECO:0000256" key="6">
    <source>
        <dbReference type="SAM" id="Phobius"/>
    </source>
</evidence>
<feature type="transmembrane region" description="Helical" evidence="6">
    <location>
        <begin position="186"/>
        <end position="204"/>
    </location>
</feature>
<keyword evidence="2" id="KW-0813">Transport</keyword>
<dbReference type="Pfam" id="PF07690">
    <property type="entry name" value="MFS_1"/>
    <property type="match status" value="1"/>
</dbReference>
<feature type="transmembrane region" description="Helical" evidence="6">
    <location>
        <begin position="72"/>
        <end position="92"/>
    </location>
</feature>
<dbReference type="SUPFAM" id="SSF103473">
    <property type="entry name" value="MFS general substrate transporter"/>
    <property type="match status" value="1"/>
</dbReference>
<dbReference type="InterPro" id="IPR011701">
    <property type="entry name" value="MFS"/>
</dbReference>
<organism evidence="7 8">
    <name type="scientific">Aspergillus granulosus</name>
    <dbReference type="NCBI Taxonomy" id="176169"/>
    <lineage>
        <taxon>Eukaryota</taxon>
        <taxon>Fungi</taxon>
        <taxon>Dikarya</taxon>
        <taxon>Ascomycota</taxon>
        <taxon>Pezizomycotina</taxon>
        <taxon>Eurotiomycetes</taxon>
        <taxon>Eurotiomycetidae</taxon>
        <taxon>Eurotiales</taxon>
        <taxon>Aspergillaceae</taxon>
        <taxon>Aspergillus</taxon>
        <taxon>Aspergillus subgen. Nidulantes</taxon>
    </lineage>
</organism>
<comment type="caution">
    <text evidence="7">The sequence shown here is derived from an EMBL/GenBank/DDBJ whole genome shotgun (WGS) entry which is preliminary data.</text>
</comment>
<feature type="transmembrane region" description="Helical" evidence="6">
    <location>
        <begin position="40"/>
        <end position="60"/>
    </location>
</feature>
<feature type="transmembrane region" description="Helical" evidence="6">
    <location>
        <begin position="272"/>
        <end position="291"/>
    </location>
</feature>
<dbReference type="Proteomes" id="UP001610334">
    <property type="component" value="Unassembled WGS sequence"/>
</dbReference>
<reference evidence="7 8" key="1">
    <citation type="submission" date="2024-07" db="EMBL/GenBank/DDBJ databases">
        <title>Section-level genome sequencing and comparative genomics of Aspergillus sections Usti and Cavernicolus.</title>
        <authorList>
            <consortium name="Lawrence Berkeley National Laboratory"/>
            <person name="Nybo J.L."/>
            <person name="Vesth T.C."/>
            <person name="Theobald S."/>
            <person name="Frisvad J.C."/>
            <person name="Larsen T.O."/>
            <person name="Kjaerboelling I."/>
            <person name="Rothschild-Mancinelli K."/>
            <person name="Lyhne E.K."/>
            <person name="Kogle M.E."/>
            <person name="Barry K."/>
            <person name="Clum A."/>
            <person name="Na H."/>
            <person name="Ledsgaard L."/>
            <person name="Lin J."/>
            <person name="Lipzen A."/>
            <person name="Kuo A."/>
            <person name="Riley R."/>
            <person name="Mondo S."/>
            <person name="Labutti K."/>
            <person name="Haridas S."/>
            <person name="Pangalinan J."/>
            <person name="Salamov A.A."/>
            <person name="Simmons B.A."/>
            <person name="Magnuson J.K."/>
            <person name="Chen J."/>
            <person name="Drula E."/>
            <person name="Henrissat B."/>
            <person name="Wiebenga A."/>
            <person name="Lubbers R.J."/>
            <person name="Gomes A.C."/>
            <person name="Makela M.R."/>
            <person name="Stajich J."/>
            <person name="Grigoriev I.V."/>
            <person name="Mortensen U.H."/>
            <person name="De Vries R.P."/>
            <person name="Baker S.E."/>
            <person name="Andersen M.R."/>
        </authorList>
    </citation>
    <scope>NUCLEOTIDE SEQUENCE [LARGE SCALE GENOMIC DNA]</scope>
    <source>
        <strain evidence="7 8">CBS 588.65</strain>
    </source>
</reference>
<proteinExistence type="predicted"/>
<evidence type="ECO:0000256" key="4">
    <source>
        <dbReference type="ARBA" id="ARBA00022989"/>
    </source>
</evidence>
<evidence type="ECO:0000313" key="8">
    <source>
        <dbReference type="Proteomes" id="UP001610334"/>
    </source>
</evidence>
<feature type="transmembrane region" description="Helical" evidence="6">
    <location>
        <begin position="216"/>
        <end position="233"/>
    </location>
</feature>